<sequence>MAVEISTELCHEHRPDHHCGSLITAPRQRPCASAVATDVHHRAHAQHSPANHLKLHSTTSSLPSSQPGYNSNFNQL</sequence>
<feature type="compositionally biased region" description="Polar residues" evidence="1">
    <location>
        <begin position="56"/>
        <end position="76"/>
    </location>
</feature>
<evidence type="ECO:0000313" key="2">
    <source>
        <dbReference type="EMBL" id="KAK9951635.1"/>
    </source>
</evidence>
<feature type="region of interest" description="Disordered" evidence="1">
    <location>
        <begin position="33"/>
        <end position="76"/>
    </location>
</feature>
<name>A0AAW1YSB6_RUBAR</name>
<evidence type="ECO:0000313" key="3">
    <source>
        <dbReference type="Proteomes" id="UP001457282"/>
    </source>
</evidence>
<reference evidence="2 3" key="1">
    <citation type="journal article" date="2023" name="G3 (Bethesda)">
        <title>A chromosome-length genome assembly and annotation of blackberry (Rubus argutus, cv. 'Hillquist').</title>
        <authorList>
            <person name="Bruna T."/>
            <person name="Aryal R."/>
            <person name="Dudchenko O."/>
            <person name="Sargent D.J."/>
            <person name="Mead D."/>
            <person name="Buti M."/>
            <person name="Cavallini A."/>
            <person name="Hytonen T."/>
            <person name="Andres J."/>
            <person name="Pham M."/>
            <person name="Weisz D."/>
            <person name="Mascagni F."/>
            <person name="Usai G."/>
            <person name="Natali L."/>
            <person name="Bassil N."/>
            <person name="Fernandez G.E."/>
            <person name="Lomsadze A."/>
            <person name="Armour M."/>
            <person name="Olukolu B."/>
            <person name="Poorten T."/>
            <person name="Britton C."/>
            <person name="Davik J."/>
            <person name="Ashrafi H."/>
            <person name="Aiden E.L."/>
            <person name="Borodovsky M."/>
            <person name="Worthington M."/>
        </authorList>
    </citation>
    <scope>NUCLEOTIDE SEQUENCE [LARGE SCALE GENOMIC DNA]</scope>
    <source>
        <strain evidence="2">PI 553951</strain>
    </source>
</reference>
<dbReference type="EMBL" id="JBEDUW010000001">
    <property type="protein sequence ID" value="KAK9951635.1"/>
    <property type="molecule type" value="Genomic_DNA"/>
</dbReference>
<dbReference type="AlphaFoldDB" id="A0AAW1YSB6"/>
<keyword evidence="3" id="KW-1185">Reference proteome</keyword>
<organism evidence="2 3">
    <name type="scientific">Rubus argutus</name>
    <name type="common">Southern blackberry</name>
    <dbReference type="NCBI Taxonomy" id="59490"/>
    <lineage>
        <taxon>Eukaryota</taxon>
        <taxon>Viridiplantae</taxon>
        <taxon>Streptophyta</taxon>
        <taxon>Embryophyta</taxon>
        <taxon>Tracheophyta</taxon>
        <taxon>Spermatophyta</taxon>
        <taxon>Magnoliopsida</taxon>
        <taxon>eudicotyledons</taxon>
        <taxon>Gunneridae</taxon>
        <taxon>Pentapetalae</taxon>
        <taxon>rosids</taxon>
        <taxon>fabids</taxon>
        <taxon>Rosales</taxon>
        <taxon>Rosaceae</taxon>
        <taxon>Rosoideae</taxon>
        <taxon>Rosoideae incertae sedis</taxon>
        <taxon>Rubus</taxon>
    </lineage>
</organism>
<protein>
    <submittedName>
        <fullName evidence="2">Uncharacterized protein</fullName>
    </submittedName>
</protein>
<evidence type="ECO:0000256" key="1">
    <source>
        <dbReference type="SAM" id="MobiDB-lite"/>
    </source>
</evidence>
<gene>
    <name evidence="2" type="ORF">M0R45_007073</name>
</gene>
<comment type="caution">
    <text evidence="2">The sequence shown here is derived from an EMBL/GenBank/DDBJ whole genome shotgun (WGS) entry which is preliminary data.</text>
</comment>
<dbReference type="Proteomes" id="UP001457282">
    <property type="component" value="Unassembled WGS sequence"/>
</dbReference>
<proteinExistence type="predicted"/>
<accession>A0AAW1YSB6</accession>